<evidence type="ECO:0000313" key="9">
    <source>
        <dbReference type="Proteomes" id="UP000586067"/>
    </source>
</evidence>
<feature type="transmembrane region" description="Helical" evidence="6">
    <location>
        <begin position="139"/>
        <end position="165"/>
    </location>
</feature>
<protein>
    <submittedName>
        <fullName evidence="8">MFS transporter</fullName>
    </submittedName>
</protein>
<keyword evidence="3 6" id="KW-0812">Transmembrane</keyword>
<feature type="transmembrane region" description="Helical" evidence="6">
    <location>
        <begin position="254"/>
        <end position="276"/>
    </location>
</feature>
<dbReference type="PANTHER" id="PTHR43124">
    <property type="entry name" value="PURINE EFFLUX PUMP PBUE"/>
    <property type="match status" value="1"/>
</dbReference>
<feature type="transmembrane region" description="Helical" evidence="6">
    <location>
        <begin position="312"/>
        <end position="334"/>
    </location>
</feature>
<name>A0A847QUW7_9GAMM</name>
<dbReference type="InterPro" id="IPR036259">
    <property type="entry name" value="MFS_trans_sf"/>
</dbReference>
<feature type="transmembrane region" description="Helical" evidence="6">
    <location>
        <begin position="12"/>
        <end position="33"/>
    </location>
</feature>
<dbReference type="Pfam" id="PF07690">
    <property type="entry name" value="MFS_1"/>
    <property type="match status" value="1"/>
</dbReference>
<evidence type="ECO:0000256" key="4">
    <source>
        <dbReference type="ARBA" id="ARBA00022989"/>
    </source>
</evidence>
<reference evidence="8 9" key="1">
    <citation type="submission" date="2020-04" db="EMBL/GenBank/DDBJ databases">
        <title>Marinomonas sp. M1K-6 isolated from the deep seawater of the Mariana Trench.</title>
        <authorList>
            <person name="Li Y."/>
        </authorList>
    </citation>
    <scope>NUCLEOTIDE SEQUENCE [LARGE SCALE GENOMIC DNA]</scope>
    <source>
        <strain evidence="8 9">M1K-6</strain>
    </source>
</reference>
<organism evidence="8 9">
    <name type="scientific">Marinomonas profundi</name>
    <dbReference type="NCBI Taxonomy" id="2726122"/>
    <lineage>
        <taxon>Bacteria</taxon>
        <taxon>Pseudomonadati</taxon>
        <taxon>Pseudomonadota</taxon>
        <taxon>Gammaproteobacteria</taxon>
        <taxon>Oceanospirillales</taxon>
        <taxon>Oceanospirillaceae</taxon>
        <taxon>Marinomonas</taxon>
    </lineage>
</organism>
<dbReference type="InterPro" id="IPR050189">
    <property type="entry name" value="MFS_Efflux_Transporters"/>
</dbReference>
<evidence type="ECO:0000313" key="8">
    <source>
        <dbReference type="EMBL" id="NLQ16418.1"/>
    </source>
</evidence>
<feature type="transmembrane region" description="Helical" evidence="6">
    <location>
        <begin position="53"/>
        <end position="73"/>
    </location>
</feature>
<feature type="transmembrane region" description="Helical" evidence="6">
    <location>
        <begin position="223"/>
        <end position="242"/>
    </location>
</feature>
<dbReference type="PANTHER" id="PTHR43124:SF3">
    <property type="entry name" value="CHLORAMPHENICOL EFFLUX PUMP RV0191"/>
    <property type="match status" value="1"/>
</dbReference>
<feature type="domain" description="Major facilitator superfamily (MFS) profile" evidence="7">
    <location>
        <begin position="14"/>
        <end position="401"/>
    </location>
</feature>
<dbReference type="Proteomes" id="UP000586067">
    <property type="component" value="Unassembled WGS sequence"/>
</dbReference>
<evidence type="ECO:0000256" key="3">
    <source>
        <dbReference type="ARBA" id="ARBA00022692"/>
    </source>
</evidence>
<gene>
    <name evidence="8" type="ORF">HGG82_02120</name>
</gene>
<comment type="caution">
    <text evidence="8">The sequence shown here is derived from an EMBL/GenBank/DDBJ whole genome shotgun (WGS) entry which is preliminary data.</text>
</comment>
<keyword evidence="4 6" id="KW-1133">Transmembrane helix</keyword>
<dbReference type="AlphaFoldDB" id="A0A847QUW7"/>
<dbReference type="InterPro" id="IPR020846">
    <property type="entry name" value="MFS_dom"/>
</dbReference>
<feature type="transmembrane region" description="Helical" evidence="6">
    <location>
        <begin position="346"/>
        <end position="369"/>
    </location>
</feature>
<feature type="transmembrane region" description="Helical" evidence="6">
    <location>
        <begin position="79"/>
        <end position="112"/>
    </location>
</feature>
<dbReference type="GO" id="GO:0005886">
    <property type="term" value="C:plasma membrane"/>
    <property type="evidence" value="ECO:0007669"/>
    <property type="project" value="UniProtKB-SubCell"/>
</dbReference>
<proteinExistence type="predicted"/>
<dbReference type="RefSeq" id="WP_168822386.1">
    <property type="nucleotide sequence ID" value="NZ_CP073013.1"/>
</dbReference>
<keyword evidence="5 6" id="KW-0472">Membrane</keyword>
<keyword evidence="9" id="KW-1185">Reference proteome</keyword>
<keyword evidence="2" id="KW-1003">Cell membrane</keyword>
<feature type="transmembrane region" description="Helical" evidence="6">
    <location>
        <begin position="381"/>
        <end position="400"/>
    </location>
</feature>
<dbReference type="InterPro" id="IPR011701">
    <property type="entry name" value="MFS"/>
</dbReference>
<evidence type="ECO:0000256" key="2">
    <source>
        <dbReference type="ARBA" id="ARBA00022475"/>
    </source>
</evidence>
<dbReference type="PROSITE" id="PS50850">
    <property type="entry name" value="MFS"/>
    <property type="match status" value="1"/>
</dbReference>
<evidence type="ECO:0000259" key="7">
    <source>
        <dbReference type="PROSITE" id="PS50850"/>
    </source>
</evidence>
<feature type="transmembrane region" description="Helical" evidence="6">
    <location>
        <begin position="171"/>
        <end position="191"/>
    </location>
</feature>
<feature type="transmembrane region" description="Helical" evidence="6">
    <location>
        <begin position="288"/>
        <end position="306"/>
    </location>
</feature>
<evidence type="ECO:0000256" key="6">
    <source>
        <dbReference type="SAM" id="Phobius"/>
    </source>
</evidence>
<dbReference type="SUPFAM" id="SSF103473">
    <property type="entry name" value="MFS general substrate transporter"/>
    <property type="match status" value="1"/>
</dbReference>
<dbReference type="EMBL" id="JABAEK010000001">
    <property type="protein sequence ID" value="NLQ16418.1"/>
    <property type="molecule type" value="Genomic_DNA"/>
</dbReference>
<accession>A0A847QUW7</accession>
<comment type="subcellular location">
    <subcellularLocation>
        <location evidence="1">Cell membrane</location>
        <topology evidence="1">Multi-pass membrane protein</topology>
    </subcellularLocation>
</comment>
<dbReference type="GO" id="GO:0022857">
    <property type="term" value="F:transmembrane transporter activity"/>
    <property type="evidence" value="ECO:0007669"/>
    <property type="project" value="InterPro"/>
</dbReference>
<evidence type="ECO:0000256" key="1">
    <source>
        <dbReference type="ARBA" id="ARBA00004651"/>
    </source>
</evidence>
<evidence type="ECO:0000256" key="5">
    <source>
        <dbReference type="ARBA" id="ARBA00023136"/>
    </source>
</evidence>
<dbReference type="Gene3D" id="1.20.1250.20">
    <property type="entry name" value="MFS general substrate transporter like domains"/>
    <property type="match status" value="1"/>
</dbReference>
<sequence>MTNYLSFIRLQWPLITFGFLSVFWGNIGQSFFLSWFGADIQRELSISAAQYGLYYAVGTLASSAVIMIIGGMVDKYPPRLLIVILAVFLALACVLMAQLSSVLMLCVTLFLLRLCGQGLLPHTAQTIMIRSFEKQRGKAISLASSGVAVGEAILPSIIIALIAWLGWRHSWYVFAASVLVLYLPLGYWLLVKSALQKAPVRKAKKEEAGDASGRRDVLKDWRFWLILPTSLAAPFLVTGVFIQQNFLLEQKMWSSALLASGFIAYGVSHWFSAMVAGSLVDKFSAKSLLLYLPMPLLAALIILVIFDGAWSVFVFMTLFGTGIGALNTVINAAWAEIYGTKAIGSIRAMMTSLMIFATAASPLLFGLMIEQGWNDTQLFGLLAWGMLLVSILNVPAYLSFKKR</sequence>